<reference evidence="1" key="1">
    <citation type="submission" date="2023-05" db="EMBL/GenBank/DDBJ databases">
        <authorList>
            <person name="Zhang X."/>
        </authorList>
    </citation>
    <scope>NUCLEOTIDE SEQUENCE</scope>
    <source>
        <strain evidence="1">BD1B2-1</strain>
    </source>
</reference>
<sequence length="201" mass="23384">MEDNRTLIVALSTLKEATEVENLLKREGQFSSHQYTATSIPNNLKEIAPELVIWIMEGAKKYNEKLAKAYNSNNEQFTIDNDNVRSTIPLHELLEAGKAAYSFLHDNWDTIVGIIWILEKLGYVNITKNERILALIEKLKGKKNINTKKEYTFELDERLMNLYQFFCKTNMQDENSTLEQIILDYLNFQAEEMAKLEPQND</sequence>
<dbReference type="Proteomes" id="UP001232063">
    <property type="component" value="Unassembled WGS sequence"/>
</dbReference>
<accession>A0AAE3R041</accession>
<name>A0AAE3R041_9BACT</name>
<evidence type="ECO:0000313" key="2">
    <source>
        <dbReference type="Proteomes" id="UP001232063"/>
    </source>
</evidence>
<dbReference type="AlphaFoldDB" id="A0AAE3R041"/>
<evidence type="ECO:0000313" key="1">
    <source>
        <dbReference type="EMBL" id="MDJ1500675.1"/>
    </source>
</evidence>
<proteinExistence type="predicted"/>
<protein>
    <submittedName>
        <fullName evidence="1">Uncharacterized protein</fullName>
    </submittedName>
</protein>
<gene>
    <name evidence="1" type="ORF">QNI22_08460</name>
</gene>
<dbReference type="RefSeq" id="WP_314510199.1">
    <property type="nucleotide sequence ID" value="NZ_JASJOU010000002.1"/>
</dbReference>
<dbReference type="EMBL" id="JASJOU010000002">
    <property type="protein sequence ID" value="MDJ1500675.1"/>
    <property type="molecule type" value="Genomic_DNA"/>
</dbReference>
<organism evidence="1 2">
    <name type="scientific">Xanthocytophaga agilis</name>
    <dbReference type="NCBI Taxonomy" id="3048010"/>
    <lineage>
        <taxon>Bacteria</taxon>
        <taxon>Pseudomonadati</taxon>
        <taxon>Bacteroidota</taxon>
        <taxon>Cytophagia</taxon>
        <taxon>Cytophagales</taxon>
        <taxon>Rhodocytophagaceae</taxon>
        <taxon>Xanthocytophaga</taxon>
    </lineage>
</organism>
<keyword evidence="2" id="KW-1185">Reference proteome</keyword>
<comment type="caution">
    <text evidence="1">The sequence shown here is derived from an EMBL/GenBank/DDBJ whole genome shotgun (WGS) entry which is preliminary data.</text>
</comment>